<reference evidence="1 2" key="1">
    <citation type="journal article" date="2023" name="Sci. Data">
        <title>Genome assembly of the Korean intertidal mud-creeper Batillaria attramentaria.</title>
        <authorList>
            <person name="Patra A.K."/>
            <person name="Ho P.T."/>
            <person name="Jun S."/>
            <person name="Lee S.J."/>
            <person name="Kim Y."/>
            <person name="Won Y.J."/>
        </authorList>
    </citation>
    <scope>NUCLEOTIDE SEQUENCE [LARGE SCALE GENOMIC DNA]</scope>
    <source>
        <strain evidence="1">Wonlab-2016</strain>
    </source>
</reference>
<protein>
    <submittedName>
        <fullName evidence="1">Uncharacterized protein</fullName>
    </submittedName>
</protein>
<accession>A0ABD0KQ02</accession>
<dbReference type="Proteomes" id="UP001519460">
    <property type="component" value="Unassembled WGS sequence"/>
</dbReference>
<keyword evidence="2" id="KW-1185">Reference proteome</keyword>
<evidence type="ECO:0000313" key="1">
    <source>
        <dbReference type="EMBL" id="KAK7489247.1"/>
    </source>
</evidence>
<dbReference type="EMBL" id="JACVVK020000140">
    <property type="protein sequence ID" value="KAK7489247.1"/>
    <property type="molecule type" value="Genomic_DNA"/>
</dbReference>
<name>A0ABD0KQ02_9CAEN</name>
<sequence length="79" mass="9136">MLRHCNYIHVQDAHQWLEMIGCGCPVRMLELTVVRHSSQIHVQDLQRWLGKILRGQPVLMTELVVLDTICLLSGFKAKQ</sequence>
<gene>
    <name evidence="1" type="ORF">BaRGS_00019499</name>
</gene>
<dbReference type="AlphaFoldDB" id="A0ABD0KQ02"/>
<evidence type="ECO:0000313" key="2">
    <source>
        <dbReference type="Proteomes" id="UP001519460"/>
    </source>
</evidence>
<comment type="caution">
    <text evidence="1">The sequence shown here is derived from an EMBL/GenBank/DDBJ whole genome shotgun (WGS) entry which is preliminary data.</text>
</comment>
<organism evidence="1 2">
    <name type="scientific">Batillaria attramentaria</name>
    <dbReference type="NCBI Taxonomy" id="370345"/>
    <lineage>
        <taxon>Eukaryota</taxon>
        <taxon>Metazoa</taxon>
        <taxon>Spiralia</taxon>
        <taxon>Lophotrochozoa</taxon>
        <taxon>Mollusca</taxon>
        <taxon>Gastropoda</taxon>
        <taxon>Caenogastropoda</taxon>
        <taxon>Sorbeoconcha</taxon>
        <taxon>Cerithioidea</taxon>
        <taxon>Batillariidae</taxon>
        <taxon>Batillaria</taxon>
    </lineage>
</organism>
<proteinExistence type="predicted"/>